<dbReference type="CDD" id="cd06184">
    <property type="entry name" value="flavohem_like_fad_nad_binding"/>
    <property type="match status" value="1"/>
</dbReference>
<dbReference type="SUPFAM" id="SSF52343">
    <property type="entry name" value="Ferredoxin reductase-like, C-terminal NADP-linked domain"/>
    <property type="match status" value="1"/>
</dbReference>
<proteinExistence type="inferred from homology"/>
<evidence type="ECO:0000256" key="11">
    <source>
        <dbReference type="ARBA" id="ARBA00025094"/>
    </source>
</evidence>
<comment type="similarity">
    <text evidence="2">In the C-terminal section; belongs to the flavoprotein pyridine nucleotide cytochrome reductase family.</text>
</comment>
<dbReference type="InterPro" id="IPR012292">
    <property type="entry name" value="Globin/Proto"/>
</dbReference>
<comment type="similarity">
    <text evidence="14">Belongs to the globin family.</text>
</comment>
<keyword evidence="9" id="KW-0408">Iron</keyword>
<dbReference type="InterPro" id="IPR001709">
    <property type="entry name" value="Flavoprot_Pyr_Nucl_cyt_Rdtase"/>
</dbReference>
<dbReference type="Gene3D" id="1.10.490.10">
    <property type="entry name" value="Globins"/>
    <property type="match status" value="1"/>
</dbReference>
<evidence type="ECO:0000313" key="17">
    <source>
        <dbReference type="EMBL" id="GBQ93478.1"/>
    </source>
</evidence>
<evidence type="ECO:0000256" key="13">
    <source>
        <dbReference type="ARBA" id="ARBA00049433"/>
    </source>
</evidence>
<dbReference type="PRINTS" id="PR00371">
    <property type="entry name" value="FPNCR"/>
</dbReference>
<dbReference type="PANTHER" id="PTHR43396">
    <property type="entry name" value="FLAVOHEMOPROTEIN"/>
    <property type="match status" value="1"/>
</dbReference>
<dbReference type="EC" id="1.14.12.17" evidence="3"/>
<evidence type="ECO:0000256" key="1">
    <source>
        <dbReference type="ARBA" id="ARBA00001970"/>
    </source>
</evidence>
<comment type="cofactor">
    <cofactor evidence="1">
        <name>heme b</name>
        <dbReference type="ChEBI" id="CHEBI:60344"/>
    </cofactor>
</comment>
<dbReference type="InterPro" id="IPR039261">
    <property type="entry name" value="FNR_nucleotide-bd"/>
</dbReference>
<keyword evidence="4" id="KW-0216">Detoxification</keyword>
<evidence type="ECO:0000256" key="4">
    <source>
        <dbReference type="ARBA" id="ARBA00022575"/>
    </source>
</evidence>
<dbReference type="RefSeq" id="WP_264817376.1">
    <property type="nucleotide sequence ID" value="NZ_BAPV01000061.1"/>
</dbReference>
<evidence type="ECO:0000256" key="7">
    <source>
        <dbReference type="ARBA" id="ARBA00022723"/>
    </source>
</evidence>
<dbReference type="InterPro" id="IPR017927">
    <property type="entry name" value="FAD-bd_FR_type"/>
</dbReference>
<dbReference type="PROSITE" id="PS01033">
    <property type="entry name" value="GLOBIN"/>
    <property type="match status" value="1"/>
</dbReference>
<dbReference type="InterPro" id="IPR000971">
    <property type="entry name" value="Globin"/>
</dbReference>
<evidence type="ECO:0000256" key="6">
    <source>
        <dbReference type="ARBA" id="ARBA00022621"/>
    </source>
</evidence>
<dbReference type="InterPro" id="IPR017938">
    <property type="entry name" value="Riboflavin_synthase-like_b-brl"/>
</dbReference>
<sequence length="400" mass="43903">MIRPLHPGTAAIVKATIPALEAHGLAITKTMYASLMQDPAIAAMFNQTDQANGRQPHALAAAVLAYARHIEHPEKLKAALDLIVERHVAVMVEADQYPVVGAALLGAIRTVLGDAATPAIMEAWGDAYRFLAEVLITREADVYAERAALEGGWRDWRSLRVEKRTRETDSVTSFWLVPADDKPVLMHKPGQFLTFRLDRDGLNTRRSYSISSAPDARGYRISVKRDPNGQVSRWFHDQLAVGDIVDVTPPAGNFTLEGKAEVPVLLVSAGIGITPFMSMLLAPRVSGNTHPLHLVHGDHDLGSMPFQSELVNLSATTSPLLIDLFESLPKSAASTERTHKGRISASWVRSRVTPETHVYVCGPRSFQRDLIHGLVEQGVNREQIHHEFFGSDEEVTSGRS</sequence>
<keyword evidence="14" id="KW-0813">Transport</keyword>
<dbReference type="Proteomes" id="UP001062776">
    <property type="component" value="Unassembled WGS sequence"/>
</dbReference>
<dbReference type="InterPro" id="IPR009050">
    <property type="entry name" value="Globin-like_sf"/>
</dbReference>
<comment type="caution">
    <text evidence="17">The sequence shown here is derived from an EMBL/GenBank/DDBJ whole genome shotgun (WGS) entry which is preliminary data.</text>
</comment>
<evidence type="ECO:0000259" key="16">
    <source>
        <dbReference type="PROSITE" id="PS51384"/>
    </source>
</evidence>
<feature type="domain" description="FAD-binding FR-type" evidence="16">
    <location>
        <begin position="154"/>
        <end position="257"/>
    </location>
</feature>
<dbReference type="Pfam" id="PF00175">
    <property type="entry name" value="NAD_binding_1"/>
    <property type="match status" value="1"/>
</dbReference>
<evidence type="ECO:0000259" key="15">
    <source>
        <dbReference type="PROSITE" id="PS01033"/>
    </source>
</evidence>
<keyword evidence="8" id="KW-0521">NADP</keyword>
<gene>
    <name evidence="17" type="ORF">AA0535_2841</name>
</gene>
<dbReference type="SUPFAM" id="SSF46458">
    <property type="entry name" value="Globin-like"/>
    <property type="match status" value="1"/>
</dbReference>
<evidence type="ECO:0000256" key="9">
    <source>
        <dbReference type="ARBA" id="ARBA00023004"/>
    </source>
</evidence>
<dbReference type="PROSITE" id="PS51384">
    <property type="entry name" value="FAD_FR"/>
    <property type="match status" value="1"/>
</dbReference>
<accession>A0ABQ0Q6C9</accession>
<dbReference type="Gene3D" id="2.40.30.10">
    <property type="entry name" value="Translation factors"/>
    <property type="match status" value="1"/>
</dbReference>
<evidence type="ECO:0000256" key="12">
    <source>
        <dbReference type="ARBA" id="ARBA00048649"/>
    </source>
</evidence>
<keyword evidence="5 14" id="KW-0349">Heme</keyword>
<feature type="domain" description="Globin" evidence="15">
    <location>
        <begin position="4"/>
        <end position="140"/>
    </location>
</feature>
<dbReference type="PANTHER" id="PTHR43396:SF3">
    <property type="entry name" value="FLAVOHEMOPROTEIN"/>
    <property type="match status" value="1"/>
</dbReference>
<name>A0ABQ0Q6C9_9PROT</name>
<comment type="function">
    <text evidence="11">Is involved in NO detoxification in an aerobic process, termed nitric oxide dioxygenase (NOD) reaction that utilizes O(2) and NAD(P)H to convert NO to nitrate, which protects the bacterium from various noxious nitrogen compounds. Therefore, plays a central role in the inducible response to nitrosative stress.</text>
</comment>
<keyword evidence="6 14" id="KW-0561">Oxygen transport</keyword>
<evidence type="ECO:0000313" key="18">
    <source>
        <dbReference type="Proteomes" id="UP001062776"/>
    </source>
</evidence>
<evidence type="ECO:0000256" key="3">
    <source>
        <dbReference type="ARBA" id="ARBA00012229"/>
    </source>
</evidence>
<comment type="catalytic activity">
    <reaction evidence="13">
        <text>2 nitric oxide + NADPH + 2 O2 = 2 nitrate + NADP(+) + H(+)</text>
        <dbReference type="Rhea" id="RHEA:19465"/>
        <dbReference type="ChEBI" id="CHEBI:15378"/>
        <dbReference type="ChEBI" id="CHEBI:15379"/>
        <dbReference type="ChEBI" id="CHEBI:16480"/>
        <dbReference type="ChEBI" id="CHEBI:17632"/>
        <dbReference type="ChEBI" id="CHEBI:57783"/>
        <dbReference type="ChEBI" id="CHEBI:58349"/>
        <dbReference type="EC" id="1.14.12.17"/>
    </reaction>
</comment>
<dbReference type="SUPFAM" id="SSF63380">
    <property type="entry name" value="Riboflavin synthase domain-like"/>
    <property type="match status" value="1"/>
</dbReference>
<reference evidence="17" key="1">
    <citation type="submission" date="2013-04" db="EMBL/GenBank/DDBJ databases">
        <title>The genome sequencing project of 58 acetic acid bacteria.</title>
        <authorList>
            <person name="Okamoto-Kainuma A."/>
            <person name="Ishikawa M."/>
            <person name="Umino S."/>
            <person name="Koizumi Y."/>
            <person name="Shiwa Y."/>
            <person name="Yoshikawa H."/>
            <person name="Matsutani M."/>
            <person name="Matsushita K."/>
        </authorList>
    </citation>
    <scope>NUCLEOTIDE SEQUENCE</scope>
    <source>
        <strain evidence="17">NRIC 0535</strain>
    </source>
</reference>
<dbReference type="Pfam" id="PF00970">
    <property type="entry name" value="FAD_binding_6"/>
    <property type="match status" value="1"/>
</dbReference>
<dbReference type="Gene3D" id="3.40.50.80">
    <property type="entry name" value="Nucleotide-binding domain of ferredoxin-NADP reductase (FNR) module"/>
    <property type="match status" value="1"/>
</dbReference>
<comment type="catalytic activity">
    <reaction evidence="12">
        <text>2 nitric oxide + NADH + 2 O2 = 2 nitrate + NAD(+) + H(+)</text>
        <dbReference type="Rhea" id="RHEA:19469"/>
        <dbReference type="ChEBI" id="CHEBI:15378"/>
        <dbReference type="ChEBI" id="CHEBI:15379"/>
        <dbReference type="ChEBI" id="CHEBI:16480"/>
        <dbReference type="ChEBI" id="CHEBI:17632"/>
        <dbReference type="ChEBI" id="CHEBI:57540"/>
        <dbReference type="ChEBI" id="CHEBI:57945"/>
        <dbReference type="EC" id="1.14.12.17"/>
    </reaction>
</comment>
<dbReference type="InterPro" id="IPR001433">
    <property type="entry name" value="OxRdtase_FAD/NAD-bd"/>
</dbReference>
<evidence type="ECO:0000256" key="14">
    <source>
        <dbReference type="RuleBase" id="RU000356"/>
    </source>
</evidence>
<evidence type="ECO:0000256" key="8">
    <source>
        <dbReference type="ARBA" id="ARBA00022857"/>
    </source>
</evidence>
<evidence type="ECO:0000256" key="10">
    <source>
        <dbReference type="ARBA" id="ARBA00023027"/>
    </source>
</evidence>
<dbReference type="Pfam" id="PF00042">
    <property type="entry name" value="Globin"/>
    <property type="match status" value="1"/>
</dbReference>
<keyword evidence="10" id="KW-0520">NAD</keyword>
<evidence type="ECO:0000256" key="5">
    <source>
        <dbReference type="ARBA" id="ARBA00022617"/>
    </source>
</evidence>
<evidence type="ECO:0000256" key="2">
    <source>
        <dbReference type="ARBA" id="ARBA00006401"/>
    </source>
</evidence>
<protein>
    <recommendedName>
        <fullName evidence="3">nitric oxide dioxygenase</fullName>
        <ecNumber evidence="3">1.14.12.17</ecNumber>
    </recommendedName>
</protein>
<keyword evidence="18" id="KW-1185">Reference proteome</keyword>
<dbReference type="InterPro" id="IPR008333">
    <property type="entry name" value="Cbr1-like_FAD-bd_dom"/>
</dbReference>
<organism evidence="17 18">
    <name type="scientific">Asaia krungthepensis NRIC 0535</name>
    <dbReference type="NCBI Taxonomy" id="1307925"/>
    <lineage>
        <taxon>Bacteria</taxon>
        <taxon>Pseudomonadati</taxon>
        <taxon>Pseudomonadota</taxon>
        <taxon>Alphaproteobacteria</taxon>
        <taxon>Acetobacterales</taxon>
        <taxon>Acetobacteraceae</taxon>
        <taxon>Asaia</taxon>
    </lineage>
</organism>
<keyword evidence="7" id="KW-0479">Metal-binding</keyword>
<dbReference type="EMBL" id="BAPV01000061">
    <property type="protein sequence ID" value="GBQ93478.1"/>
    <property type="molecule type" value="Genomic_DNA"/>
</dbReference>